<evidence type="ECO:0000313" key="13">
    <source>
        <dbReference type="EMBL" id="GAA4821970.1"/>
    </source>
</evidence>
<feature type="compositionally biased region" description="Basic residues" evidence="11">
    <location>
        <begin position="585"/>
        <end position="606"/>
    </location>
</feature>
<evidence type="ECO:0000256" key="1">
    <source>
        <dbReference type="ARBA" id="ARBA00001974"/>
    </source>
</evidence>
<keyword evidence="8" id="KW-0408">Iron</keyword>
<organism evidence="13 14">
    <name type="scientific">Tomitella cavernea</name>
    <dbReference type="NCBI Taxonomy" id="1387982"/>
    <lineage>
        <taxon>Bacteria</taxon>
        <taxon>Bacillati</taxon>
        <taxon>Actinomycetota</taxon>
        <taxon>Actinomycetes</taxon>
        <taxon>Mycobacteriales</taxon>
        <taxon>Tomitella</taxon>
    </lineage>
</organism>
<feature type="compositionally biased region" description="Low complexity" evidence="11">
    <location>
        <begin position="570"/>
        <end position="582"/>
    </location>
</feature>
<evidence type="ECO:0000259" key="12">
    <source>
        <dbReference type="PROSITE" id="PS51379"/>
    </source>
</evidence>
<dbReference type="Pfam" id="PF07992">
    <property type="entry name" value="Pyr_redox_2"/>
    <property type="match status" value="1"/>
</dbReference>
<dbReference type="PANTHER" id="PTHR48467:SF1">
    <property type="entry name" value="GLUTAMATE SYNTHASE 1 [NADH], CHLOROPLASTIC-LIKE"/>
    <property type="match status" value="1"/>
</dbReference>
<comment type="caution">
    <text evidence="13">The sequence shown here is derived from an EMBL/GenBank/DDBJ whole genome shotgun (WGS) entry which is preliminary data.</text>
</comment>
<dbReference type="InterPro" id="IPR017900">
    <property type="entry name" value="4Fe4S_Fe_S_CS"/>
</dbReference>
<comment type="cofactor">
    <cofactor evidence="1">
        <name>FAD</name>
        <dbReference type="ChEBI" id="CHEBI:57692"/>
    </cofactor>
</comment>
<evidence type="ECO:0000256" key="7">
    <source>
        <dbReference type="ARBA" id="ARBA00023002"/>
    </source>
</evidence>
<evidence type="ECO:0000256" key="2">
    <source>
        <dbReference type="ARBA" id="ARBA00013223"/>
    </source>
</evidence>
<dbReference type="InterPro" id="IPR023753">
    <property type="entry name" value="FAD/NAD-binding_dom"/>
</dbReference>
<dbReference type="InterPro" id="IPR055275">
    <property type="entry name" value="Ferredox_Rdtase"/>
</dbReference>
<evidence type="ECO:0000256" key="11">
    <source>
        <dbReference type="SAM" id="MobiDB-lite"/>
    </source>
</evidence>
<dbReference type="InterPro" id="IPR017896">
    <property type="entry name" value="4Fe4S_Fe-S-bd"/>
</dbReference>
<keyword evidence="5" id="KW-0274">FAD</keyword>
<evidence type="ECO:0000256" key="4">
    <source>
        <dbReference type="ARBA" id="ARBA00022723"/>
    </source>
</evidence>
<dbReference type="Pfam" id="PF00037">
    <property type="entry name" value="Fer4"/>
    <property type="match status" value="1"/>
</dbReference>
<evidence type="ECO:0000313" key="14">
    <source>
        <dbReference type="Proteomes" id="UP001500839"/>
    </source>
</evidence>
<dbReference type="SUPFAM" id="SSF51971">
    <property type="entry name" value="Nucleotide-binding domain"/>
    <property type="match status" value="1"/>
</dbReference>
<gene>
    <name evidence="13" type="ORF">GCM10023353_32950</name>
</gene>
<evidence type="ECO:0000256" key="3">
    <source>
        <dbReference type="ARBA" id="ARBA00022630"/>
    </source>
</evidence>
<keyword evidence="3" id="KW-0285">Flavoprotein</keyword>
<dbReference type="CDD" id="cd04410">
    <property type="entry name" value="DMSOR_beta-like"/>
    <property type="match status" value="1"/>
</dbReference>
<reference evidence="14" key="1">
    <citation type="journal article" date="2019" name="Int. J. Syst. Evol. Microbiol.">
        <title>The Global Catalogue of Microorganisms (GCM) 10K type strain sequencing project: providing services to taxonomists for standard genome sequencing and annotation.</title>
        <authorList>
            <consortium name="The Broad Institute Genomics Platform"/>
            <consortium name="The Broad Institute Genome Sequencing Center for Infectious Disease"/>
            <person name="Wu L."/>
            <person name="Ma J."/>
        </authorList>
    </citation>
    <scope>NUCLEOTIDE SEQUENCE [LARGE SCALE GENOMIC DNA]</scope>
    <source>
        <strain evidence="14">JCM 18542</strain>
    </source>
</reference>
<feature type="region of interest" description="Disordered" evidence="11">
    <location>
        <begin position="552"/>
        <end position="606"/>
    </location>
</feature>
<dbReference type="EMBL" id="BAABKQ010000001">
    <property type="protein sequence ID" value="GAA4821970.1"/>
    <property type="molecule type" value="Genomic_DNA"/>
</dbReference>
<dbReference type="SUPFAM" id="SSF54862">
    <property type="entry name" value="4Fe-4S ferredoxins"/>
    <property type="match status" value="1"/>
</dbReference>
<dbReference type="Gene3D" id="3.30.70.20">
    <property type="match status" value="1"/>
</dbReference>
<dbReference type="Gene3D" id="3.40.50.720">
    <property type="entry name" value="NAD(P)-binding Rossmann-like Domain"/>
    <property type="match status" value="1"/>
</dbReference>
<dbReference type="PROSITE" id="PS51379">
    <property type="entry name" value="4FE4S_FER_2"/>
    <property type="match status" value="2"/>
</dbReference>
<dbReference type="PANTHER" id="PTHR48467">
    <property type="entry name" value="GLUTAMATE SYNTHASE 1 [NADH], CHLOROPLASTIC-LIKE"/>
    <property type="match status" value="1"/>
</dbReference>
<dbReference type="Proteomes" id="UP001500839">
    <property type="component" value="Unassembled WGS sequence"/>
</dbReference>
<evidence type="ECO:0000256" key="8">
    <source>
        <dbReference type="ARBA" id="ARBA00023004"/>
    </source>
</evidence>
<keyword evidence="14" id="KW-1185">Reference proteome</keyword>
<feature type="compositionally biased region" description="Basic and acidic residues" evidence="11">
    <location>
        <begin position="552"/>
        <end position="569"/>
    </location>
</feature>
<keyword evidence="7" id="KW-0560">Oxidoreductase</keyword>
<keyword evidence="4" id="KW-0479">Metal-binding</keyword>
<evidence type="ECO:0000256" key="10">
    <source>
        <dbReference type="ARBA" id="ARBA00047776"/>
    </source>
</evidence>
<proteinExistence type="predicted"/>
<feature type="domain" description="4Fe-4S ferredoxin-type" evidence="12">
    <location>
        <begin position="37"/>
        <end position="66"/>
    </location>
</feature>
<evidence type="ECO:0000256" key="9">
    <source>
        <dbReference type="ARBA" id="ARBA00023014"/>
    </source>
</evidence>
<evidence type="ECO:0000256" key="6">
    <source>
        <dbReference type="ARBA" id="ARBA00022857"/>
    </source>
</evidence>
<keyword evidence="6" id="KW-0521">NADP</keyword>
<keyword evidence="9" id="KW-0411">Iron-sulfur</keyword>
<dbReference type="RefSeq" id="WP_200171429.1">
    <property type="nucleotide sequence ID" value="NZ_BAABKQ010000001.1"/>
</dbReference>
<dbReference type="Gene3D" id="3.50.50.60">
    <property type="entry name" value="FAD/NAD(P)-binding domain"/>
    <property type="match status" value="1"/>
</dbReference>
<dbReference type="PRINTS" id="PR00419">
    <property type="entry name" value="ADXRDTASE"/>
</dbReference>
<comment type="catalytic activity">
    <reaction evidence="10">
        <text>2 reduced [2Fe-2S]-[ferredoxin] + NADP(+) + H(+) = 2 oxidized [2Fe-2S]-[ferredoxin] + NADPH</text>
        <dbReference type="Rhea" id="RHEA:20125"/>
        <dbReference type="Rhea" id="RHEA-COMP:10000"/>
        <dbReference type="Rhea" id="RHEA-COMP:10001"/>
        <dbReference type="ChEBI" id="CHEBI:15378"/>
        <dbReference type="ChEBI" id="CHEBI:33737"/>
        <dbReference type="ChEBI" id="CHEBI:33738"/>
        <dbReference type="ChEBI" id="CHEBI:57783"/>
        <dbReference type="ChEBI" id="CHEBI:58349"/>
        <dbReference type="EC" id="1.18.1.2"/>
    </reaction>
</comment>
<feature type="domain" description="4Fe-4S ferredoxin-type" evidence="12">
    <location>
        <begin position="1"/>
        <end position="29"/>
    </location>
</feature>
<dbReference type="PROSITE" id="PS00198">
    <property type="entry name" value="4FE4S_FER_1"/>
    <property type="match status" value="1"/>
</dbReference>
<dbReference type="InterPro" id="IPR036188">
    <property type="entry name" value="FAD/NAD-bd_sf"/>
</dbReference>
<dbReference type="EC" id="1.18.1.2" evidence="2"/>
<evidence type="ECO:0000256" key="5">
    <source>
        <dbReference type="ARBA" id="ARBA00022827"/>
    </source>
</evidence>
<feature type="region of interest" description="Disordered" evidence="11">
    <location>
        <begin position="457"/>
        <end position="477"/>
    </location>
</feature>
<accession>A0ABP9CXL2</accession>
<name>A0ABP9CXL2_9ACTN</name>
<protein>
    <recommendedName>
        <fullName evidence="2">ferredoxin--NADP(+) reductase</fullName>
        <ecNumber evidence="2">1.18.1.2</ecNumber>
    </recommendedName>
</protein>
<sequence length="606" mass="64236">MPHVITQPCCSDASCVYACPVNCIHPTPDEPDFLTAEMLHIDPQACVDCGACVSACPVDAIVPESKLGDGEQLFTQINADFYREQRARPVLAPVMPAASAVQRGEDPLRVAIVGSGPSAMYAADELLTQPGVQVDVFDRLPVPHGLVRRGVAPDHQNTKRVTGLFDSISAQEGFRYYLGVSVGEDVTHDELLQSHHAVIYAVGASSDRRLGVPGEDLPGVASATDFVAWYNGDPDHADDAYDLSGRRAVIIGNGNVALDVARILTADPDALAATDISDAALEALRGSGIEEVVIVGRRGAGQSAFTVPEFAGLIRTPGVDVAVGPIEPDGHDDRALDAATRSGLDDDALPHAVRHKLALLDNLRLAAAGARRRISMRYLLSPTRILAGDDGRVTGIEFVRNRFRDDSDRVEPTGESTTVAAGLVLTSIGYRGTPVPGVPFDDATGTIPNDEGRVLTSPPGDVPAGGTAGAGPGTRPDAVPGAYVTGWAKRGPSGFIGTNKSCARETVGRLVDDYNAGRLPRPRMDAARFDSVVRSRRPDVIDREGWQAIDAAERSRGTDEGRVRSKIVDPAEASAVASAPAAHDGRRRGRRRQGLGRGSLRRLIRR</sequence>